<protein>
    <submittedName>
        <fullName evidence="2">MerC mercury resistance protein</fullName>
    </submittedName>
</protein>
<feature type="transmembrane region" description="Helical" evidence="1">
    <location>
        <begin position="62"/>
        <end position="80"/>
    </location>
</feature>
<dbReference type="EMBL" id="CP037423">
    <property type="protein sequence ID" value="QDV44487.1"/>
    <property type="molecule type" value="Genomic_DNA"/>
</dbReference>
<proteinExistence type="predicted"/>
<dbReference type="OrthoDB" id="5966279at2"/>
<keyword evidence="1" id="KW-1133">Transmembrane helix</keyword>
<keyword evidence="3" id="KW-1185">Reference proteome</keyword>
<dbReference type="Pfam" id="PF03203">
    <property type="entry name" value="MerC"/>
    <property type="match status" value="1"/>
</dbReference>
<evidence type="ECO:0000256" key="1">
    <source>
        <dbReference type="SAM" id="Phobius"/>
    </source>
</evidence>
<organism evidence="2 3">
    <name type="scientific">Stieleria neptunia</name>
    <dbReference type="NCBI Taxonomy" id="2527979"/>
    <lineage>
        <taxon>Bacteria</taxon>
        <taxon>Pseudomonadati</taxon>
        <taxon>Planctomycetota</taxon>
        <taxon>Planctomycetia</taxon>
        <taxon>Pirellulales</taxon>
        <taxon>Pirellulaceae</taxon>
        <taxon>Stieleria</taxon>
    </lineage>
</organism>
<reference evidence="2 3" key="1">
    <citation type="submission" date="2019-03" db="EMBL/GenBank/DDBJ databases">
        <title>Deep-cultivation of Planctomycetes and their phenomic and genomic characterization uncovers novel biology.</title>
        <authorList>
            <person name="Wiegand S."/>
            <person name="Jogler M."/>
            <person name="Boedeker C."/>
            <person name="Pinto D."/>
            <person name="Vollmers J."/>
            <person name="Rivas-Marin E."/>
            <person name="Kohn T."/>
            <person name="Peeters S.H."/>
            <person name="Heuer A."/>
            <person name="Rast P."/>
            <person name="Oberbeckmann S."/>
            <person name="Bunk B."/>
            <person name="Jeske O."/>
            <person name="Meyerdierks A."/>
            <person name="Storesund J.E."/>
            <person name="Kallscheuer N."/>
            <person name="Luecker S."/>
            <person name="Lage O.M."/>
            <person name="Pohl T."/>
            <person name="Merkel B.J."/>
            <person name="Hornburger P."/>
            <person name="Mueller R.-W."/>
            <person name="Bruemmer F."/>
            <person name="Labrenz M."/>
            <person name="Spormann A.M."/>
            <person name="Op den Camp H."/>
            <person name="Overmann J."/>
            <person name="Amann R."/>
            <person name="Jetten M.S.M."/>
            <person name="Mascher T."/>
            <person name="Medema M.H."/>
            <person name="Devos D.P."/>
            <person name="Kaster A.-K."/>
            <person name="Ovreas L."/>
            <person name="Rohde M."/>
            <person name="Galperin M.Y."/>
            <person name="Jogler C."/>
        </authorList>
    </citation>
    <scope>NUCLEOTIDE SEQUENCE [LARGE SCALE GENOMIC DNA]</scope>
    <source>
        <strain evidence="2 3">Enr13</strain>
    </source>
</reference>
<sequence length="219" mass="22488">MSRELSVIEVISAGPTEQSVRSGWSDWAGMVASIGCAIHCAAMPLVIAYLPALGLSFLADEAFHKWMAGGCFAIALTAFIPGLRQHGRLTPVIIGSVGLMVISIAAFGFAGECCAACESGAASIPAGTLDESGKVLDSATTEVCTDDCCPHCASETAAVGPKPVLAGVNVAALPIQSPWVARIVPWMTPLGGIVLVIAHLLNRRYGCLCGCCDKPESSG</sequence>
<dbReference type="Proteomes" id="UP000319004">
    <property type="component" value="Chromosome"/>
</dbReference>
<name>A0A518HUK6_9BACT</name>
<dbReference type="GO" id="GO:0015097">
    <property type="term" value="F:mercury ion transmembrane transporter activity"/>
    <property type="evidence" value="ECO:0007669"/>
    <property type="project" value="InterPro"/>
</dbReference>
<dbReference type="RefSeq" id="WP_145388822.1">
    <property type="nucleotide sequence ID" value="NZ_CP037423.1"/>
</dbReference>
<feature type="transmembrane region" description="Helical" evidence="1">
    <location>
        <begin position="27"/>
        <end position="50"/>
    </location>
</feature>
<feature type="transmembrane region" description="Helical" evidence="1">
    <location>
        <begin position="92"/>
        <end position="110"/>
    </location>
</feature>
<dbReference type="InterPro" id="IPR004891">
    <property type="entry name" value="Mercury-R_MerC"/>
</dbReference>
<evidence type="ECO:0000313" key="3">
    <source>
        <dbReference type="Proteomes" id="UP000319004"/>
    </source>
</evidence>
<dbReference type="AlphaFoldDB" id="A0A518HUK6"/>
<evidence type="ECO:0000313" key="2">
    <source>
        <dbReference type="EMBL" id="QDV44487.1"/>
    </source>
</evidence>
<gene>
    <name evidence="2" type="ORF">Enr13x_43530</name>
</gene>
<accession>A0A518HUK6</accession>
<keyword evidence="1" id="KW-0472">Membrane</keyword>
<dbReference type="KEGG" id="snep:Enr13x_43530"/>
<keyword evidence="1" id="KW-0812">Transmembrane</keyword>
<dbReference type="GO" id="GO:0016020">
    <property type="term" value="C:membrane"/>
    <property type="evidence" value="ECO:0007669"/>
    <property type="project" value="InterPro"/>
</dbReference>